<keyword evidence="4" id="KW-1185">Reference proteome</keyword>
<feature type="transmembrane region" description="Helical" evidence="1">
    <location>
        <begin position="7"/>
        <end position="34"/>
    </location>
</feature>
<feature type="transmembrane region" description="Helical" evidence="1">
    <location>
        <begin position="90"/>
        <end position="113"/>
    </location>
</feature>
<evidence type="ECO:0000313" key="3">
    <source>
        <dbReference type="EMBL" id="ASQ30636.1"/>
    </source>
</evidence>
<dbReference type="InterPro" id="IPR032816">
    <property type="entry name" value="VTT_dom"/>
</dbReference>
<evidence type="ECO:0000259" key="2">
    <source>
        <dbReference type="Pfam" id="PF09335"/>
    </source>
</evidence>
<accession>A0A222MYG5</accession>
<evidence type="ECO:0000256" key="1">
    <source>
        <dbReference type="SAM" id="Phobius"/>
    </source>
</evidence>
<keyword evidence="1" id="KW-0812">Transmembrane</keyword>
<evidence type="ECO:0000313" key="4">
    <source>
        <dbReference type="Proteomes" id="UP000201169"/>
    </source>
</evidence>
<dbReference type="Pfam" id="PF09335">
    <property type="entry name" value="VTT_dom"/>
    <property type="match status" value="1"/>
</dbReference>
<keyword evidence="1" id="KW-0472">Membrane</keyword>
<gene>
    <name evidence="3" type="ORF">CAV_0978</name>
</gene>
<dbReference type="RefSeq" id="WP_094325387.1">
    <property type="nucleotide sequence ID" value="NZ_CP022347.1"/>
</dbReference>
<protein>
    <submittedName>
        <fullName evidence="3">Putative membrane protein, YqaA family (SNARE domain)</fullName>
    </submittedName>
</protein>
<feature type="domain" description="VTT" evidence="2">
    <location>
        <begin position="32"/>
        <end position="138"/>
    </location>
</feature>
<dbReference type="EMBL" id="CP022347">
    <property type="protein sequence ID" value="ASQ30636.1"/>
    <property type="molecule type" value="Genomic_DNA"/>
</dbReference>
<feature type="transmembrane region" description="Helical" evidence="1">
    <location>
        <begin position="40"/>
        <end position="69"/>
    </location>
</feature>
<organism evidence="3 4">
    <name type="scientific">Campylobacter avium LMG 24591</name>
    <dbReference type="NCBI Taxonomy" id="522484"/>
    <lineage>
        <taxon>Bacteria</taxon>
        <taxon>Pseudomonadati</taxon>
        <taxon>Campylobacterota</taxon>
        <taxon>Epsilonproteobacteria</taxon>
        <taxon>Campylobacterales</taxon>
        <taxon>Campylobacteraceae</taxon>
        <taxon>Campylobacter</taxon>
    </lineage>
</organism>
<reference evidence="3 4" key="1">
    <citation type="submission" date="2017-07" db="EMBL/GenBank/DDBJ databases">
        <title>Analysis of two Campylobacter avium genomes and identification of a novel hippuricase gene.</title>
        <authorList>
            <person name="Miller W.G."/>
            <person name="Chapman M.H."/>
            <person name="Yee E."/>
            <person name="Revez J."/>
            <person name="Bono J.L."/>
            <person name="Rossi M."/>
        </authorList>
    </citation>
    <scope>NUCLEOTIDE SEQUENCE [LARGE SCALE GENOMIC DNA]</scope>
    <source>
        <strain evidence="3 4">LMG 24591</strain>
    </source>
</reference>
<dbReference type="KEGG" id="cavi:CAV_0978"/>
<dbReference type="Proteomes" id="UP000201169">
    <property type="component" value="Chromosome"/>
</dbReference>
<keyword evidence="1" id="KW-1133">Transmembrane helix</keyword>
<sequence length="140" mass="15775">MLETLSYPFLALVCFISASIYPLASEAFVVSFVLAGFDKITVFIVASLSNTLGSLSTYLLGFFASKFFLEKYLKKSIQKAQKYKKYCDKYGFLLAFFAFLPIVGDIFVLALAINKYPVLKASIFIFLGKAFRYFILLSLL</sequence>
<dbReference type="AlphaFoldDB" id="A0A222MYG5"/>
<dbReference type="PANTHER" id="PTHR42709">
    <property type="entry name" value="ALKALINE PHOSPHATASE LIKE PROTEIN"/>
    <property type="match status" value="1"/>
</dbReference>
<dbReference type="PANTHER" id="PTHR42709:SF4">
    <property type="entry name" value="INNER MEMBRANE PROTEIN YQAA"/>
    <property type="match status" value="1"/>
</dbReference>
<dbReference type="OrthoDB" id="5419086at2"/>
<name>A0A222MYG5_9BACT</name>
<dbReference type="InterPro" id="IPR051311">
    <property type="entry name" value="DedA_domain"/>
</dbReference>
<proteinExistence type="predicted"/>